<dbReference type="OrthoDB" id="7874013at2"/>
<evidence type="ECO:0000313" key="1">
    <source>
        <dbReference type="EMBL" id="PHP67577.1"/>
    </source>
</evidence>
<protein>
    <recommendedName>
        <fullName evidence="3">Aminoglycoside phosphotransferase</fullName>
    </recommendedName>
</protein>
<gene>
    <name evidence="1" type="ORF">CSC94_07695</name>
</gene>
<name>A0A2G1QPV2_9HYPH</name>
<evidence type="ECO:0000313" key="2">
    <source>
        <dbReference type="Proteomes" id="UP000221168"/>
    </source>
</evidence>
<comment type="caution">
    <text evidence="1">The sequence shown here is derived from an EMBL/GenBank/DDBJ whole genome shotgun (WGS) entry which is preliminary data.</text>
</comment>
<dbReference type="AlphaFoldDB" id="A0A2G1QPV2"/>
<reference evidence="1 2" key="1">
    <citation type="submission" date="2017-10" db="EMBL/GenBank/DDBJ databases">
        <title>Sedimentibacterium mangrovi gen. nov., sp. nov., a novel member of family Phyllobacteriacea isolated from mangrove sediment.</title>
        <authorList>
            <person name="Liao H."/>
            <person name="Tian Y."/>
        </authorList>
    </citation>
    <scope>NUCLEOTIDE SEQUENCE [LARGE SCALE GENOMIC DNA]</scope>
    <source>
        <strain evidence="1 2">X9-2-2</strain>
    </source>
</reference>
<dbReference type="Proteomes" id="UP000221168">
    <property type="component" value="Unassembled WGS sequence"/>
</dbReference>
<dbReference type="RefSeq" id="WP_099305590.1">
    <property type="nucleotide sequence ID" value="NZ_PDVP01000003.1"/>
</dbReference>
<evidence type="ECO:0008006" key="3">
    <source>
        <dbReference type="Google" id="ProtNLM"/>
    </source>
</evidence>
<proteinExistence type="predicted"/>
<dbReference type="EMBL" id="PDVP01000003">
    <property type="protein sequence ID" value="PHP67577.1"/>
    <property type="molecule type" value="Genomic_DNA"/>
</dbReference>
<organism evidence="1 2">
    <name type="scientific">Zhengella mangrovi</name>
    <dbReference type="NCBI Taxonomy" id="1982044"/>
    <lineage>
        <taxon>Bacteria</taxon>
        <taxon>Pseudomonadati</taxon>
        <taxon>Pseudomonadota</taxon>
        <taxon>Alphaproteobacteria</taxon>
        <taxon>Hyphomicrobiales</taxon>
        <taxon>Notoacmeibacteraceae</taxon>
        <taxon>Zhengella</taxon>
    </lineage>
</organism>
<accession>A0A2G1QPV2</accession>
<sequence>MPTKSRGFLRNAYDAMVEARQRQANQYVNGALLMLDDETLKARGYSRSDLRRKGYSASYL</sequence>
<keyword evidence="2" id="KW-1185">Reference proteome</keyword>